<accession>D5EKW1</accession>
<comment type="subcellular location">
    <subcellularLocation>
        <location evidence="1">Cell outer membrane</location>
    </subcellularLocation>
</comment>
<dbReference type="Pfam" id="PF00593">
    <property type="entry name" value="TonB_dep_Rec_b-barrel"/>
    <property type="match status" value="1"/>
</dbReference>
<keyword evidence="3" id="KW-0998">Cell outer membrane</keyword>
<evidence type="ECO:0000313" key="5">
    <source>
        <dbReference type="EMBL" id="ADE55018.1"/>
    </source>
</evidence>
<proteinExistence type="predicted"/>
<protein>
    <submittedName>
        <fullName evidence="5">Putative orphan protein</fullName>
    </submittedName>
</protein>
<dbReference type="KEGG" id="caa:Caka_2000"/>
<dbReference type="InterPro" id="IPR000531">
    <property type="entry name" value="Beta-barrel_TonB"/>
</dbReference>
<dbReference type="SUPFAM" id="SSF56935">
    <property type="entry name" value="Porins"/>
    <property type="match status" value="1"/>
</dbReference>
<dbReference type="STRING" id="583355.Caka_2000"/>
<keyword evidence="6" id="KW-1185">Reference proteome</keyword>
<evidence type="ECO:0000256" key="1">
    <source>
        <dbReference type="ARBA" id="ARBA00004442"/>
    </source>
</evidence>
<dbReference type="eggNOG" id="COG4206">
    <property type="taxonomic scope" value="Bacteria"/>
</dbReference>
<dbReference type="OrthoDB" id="9758472at2"/>
<evidence type="ECO:0000313" key="6">
    <source>
        <dbReference type="Proteomes" id="UP000000925"/>
    </source>
</evidence>
<dbReference type="HOGENOM" id="CLU_414948_0_0_0"/>
<dbReference type="GO" id="GO:0009279">
    <property type="term" value="C:cell outer membrane"/>
    <property type="evidence" value="ECO:0007669"/>
    <property type="project" value="UniProtKB-SubCell"/>
</dbReference>
<keyword evidence="2" id="KW-0472">Membrane</keyword>
<reference evidence="5 6" key="1">
    <citation type="journal article" date="2010" name="Stand. Genomic Sci.">
        <title>Complete genome sequence of Coraliomargarita akajimensis type strain (04OKA010-24).</title>
        <authorList>
            <person name="Mavromatis K."/>
            <person name="Abt B."/>
            <person name="Brambilla E."/>
            <person name="Lapidus A."/>
            <person name="Copeland A."/>
            <person name="Deshpande S."/>
            <person name="Nolan M."/>
            <person name="Lucas S."/>
            <person name="Tice H."/>
            <person name="Cheng J.F."/>
            <person name="Han C."/>
            <person name="Detter J.C."/>
            <person name="Woyke T."/>
            <person name="Goodwin L."/>
            <person name="Pitluck S."/>
            <person name="Held B."/>
            <person name="Brettin T."/>
            <person name="Tapia R."/>
            <person name="Ivanova N."/>
            <person name="Mikhailova N."/>
            <person name="Pati A."/>
            <person name="Liolios K."/>
            <person name="Chen A."/>
            <person name="Palaniappan K."/>
            <person name="Land M."/>
            <person name="Hauser L."/>
            <person name="Chang Y.J."/>
            <person name="Jeffries C.D."/>
            <person name="Rohde M."/>
            <person name="Goker M."/>
            <person name="Bristow J."/>
            <person name="Eisen J.A."/>
            <person name="Markowitz V."/>
            <person name="Hugenholtz P."/>
            <person name="Klenk H.P."/>
            <person name="Kyrpides N.C."/>
        </authorList>
    </citation>
    <scope>NUCLEOTIDE SEQUENCE [LARGE SCALE GENOMIC DNA]</scope>
    <source>
        <strain evidence="6">DSM 45221 / IAM 15411 / JCM 23193 / KCTC 12865</strain>
    </source>
</reference>
<dbReference type="RefSeq" id="WP_013043740.1">
    <property type="nucleotide sequence ID" value="NC_014008.1"/>
</dbReference>
<evidence type="ECO:0000256" key="3">
    <source>
        <dbReference type="ARBA" id="ARBA00023237"/>
    </source>
</evidence>
<gene>
    <name evidence="5" type="ordered locus">Caka_2000</name>
</gene>
<name>D5EKW1_CORAD</name>
<dbReference type="EMBL" id="CP001998">
    <property type="protein sequence ID" value="ADE55018.1"/>
    <property type="molecule type" value="Genomic_DNA"/>
</dbReference>
<sequence>MKQLQPTLICMLATATSLIAETDRLEESAATLPTLYIEGQETANIRPVATYASPVSNLEFNPRVDFQSRNMAEAQGDVTIRGGIFENTGFRVGAATLVDPQTGHYYAELPIAPEMLTLPRVLVGAENALYGFNSSVGTIDYAWTQVQSGGEVTAGFGNNQLNFQRVHAGHVGDFALGGDWSWGVEAEYSRSESEGTVENGDHDFWRTSGRIQLLGPLSQTDFFAGYQEKFFAWPNMYTPFGDETENLKTRLFMVNHQQSYGADSQWEMTGYFRRHTDHYVLIPFNFNAYHETDVASLALAGEQAMGAAWRLHYGAQFTADSIESTTLEQGDYTDRSFYKLSFAPEYILELNSTDELSFLAGLAFDDTNRDDTESEFSPIASITWLRERAVNDLESLYLSFAQATQVPGYTAIGGSTGPGLFASNRDLGREISQNLELGTVFKRSTWSVEAAVFYRWDDDLVDWTYTGASNTARTANSVDVETFGIELIGTRKWRQFELIGSYAYLDKVEDYRDPAVVGSFYALNYAKHRMTLGGIWRPVAEVAFRFDNEWRAQAENALRTSSDNAFFTHLSASYYPNSVVGLELFVAVDNLWSDDFQEVPGTPGRGDQYSAGATYRW</sequence>
<dbReference type="Gene3D" id="2.40.170.20">
    <property type="entry name" value="TonB-dependent receptor, beta-barrel domain"/>
    <property type="match status" value="1"/>
</dbReference>
<evidence type="ECO:0000256" key="2">
    <source>
        <dbReference type="ARBA" id="ARBA00023136"/>
    </source>
</evidence>
<organism evidence="5 6">
    <name type="scientific">Coraliomargarita akajimensis (strain DSM 45221 / IAM 15411 / JCM 23193 / KCTC 12865 / 04OKA010-24)</name>
    <dbReference type="NCBI Taxonomy" id="583355"/>
    <lineage>
        <taxon>Bacteria</taxon>
        <taxon>Pseudomonadati</taxon>
        <taxon>Verrucomicrobiota</taxon>
        <taxon>Opitutia</taxon>
        <taxon>Puniceicoccales</taxon>
        <taxon>Coraliomargaritaceae</taxon>
        <taxon>Coraliomargarita</taxon>
    </lineage>
</organism>
<dbReference type="Proteomes" id="UP000000925">
    <property type="component" value="Chromosome"/>
</dbReference>
<dbReference type="AlphaFoldDB" id="D5EKW1"/>
<feature type="domain" description="TonB-dependent receptor-like beta-barrel" evidence="4">
    <location>
        <begin position="221"/>
        <end position="591"/>
    </location>
</feature>
<dbReference type="InterPro" id="IPR036942">
    <property type="entry name" value="Beta-barrel_TonB_sf"/>
</dbReference>
<evidence type="ECO:0000259" key="4">
    <source>
        <dbReference type="Pfam" id="PF00593"/>
    </source>
</evidence>